<reference evidence="2" key="1">
    <citation type="submission" date="2020-10" db="EMBL/GenBank/DDBJ databases">
        <authorList>
            <person name="Gilroy R."/>
        </authorList>
    </citation>
    <scope>NUCLEOTIDE SEQUENCE</scope>
    <source>
        <strain evidence="2">ChiHcec3-6078</strain>
    </source>
</reference>
<dbReference type="Proteomes" id="UP000824090">
    <property type="component" value="Unassembled WGS sequence"/>
</dbReference>
<dbReference type="AlphaFoldDB" id="A0A9D1L677"/>
<name>A0A9D1L677_9FIRM</name>
<feature type="transmembrane region" description="Helical" evidence="1">
    <location>
        <begin position="141"/>
        <end position="167"/>
    </location>
</feature>
<feature type="transmembrane region" description="Helical" evidence="1">
    <location>
        <begin position="71"/>
        <end position="89"/>
    </location>
</feature>
<gene>
    <name evidence="2" type="primary">spoIIIAE</name>
    <name evidence="2" type="ORF">IAC50_04180</name>
</gene>
<dbReference type="EMBL" id="DVMP01000080">
    <property type="protein sequence ID" value="HIU25670.1"/>
    <property type="molecule type" value="Genomic_DNA"/>
</dbReference>
<keyword evidence="1" id="KW-0812">Transmembrane</keyword>
<organism evidence="2 3">
    <name type="scientific">Candidatus Allocopromorpha excrementigallinarum</name>
    <dbReference type="NCBI Taxonomy" id="2840742"/>
    <lineage>
        <taxon>Bacteria</taxon>
        <taxon>Bacillati</taxon>
        <taxon>Bacillota</taxon>
        <taxon>Clostridia</taxon>
        <taxon>Eubacteriales</taxon>
        <taxon>Eubacteriaceae</taxon>
        <taxon>Eubacteriaceae incertae sedis</taxon>
        <taxon>Candidatus Allocopromorpha</taxon>
    </lineage>
</organism>
<feature type="transmembrane region" description="Helical" evidence="1">
    <location>
        <begin position="173"/>
        <end position="194"/>
    </location>
</feature>
<protein>
    <submittedName>
        <fullName evidence="2">Stage III sporulation protein AE</fullName>
    </submittedName>
</protein>
<feature type="transmembrane region" description="Helical" evidence="1">
    <location>
        <begin position="254"/>
        <end position="276"/>
    </location>
</feature>
<comment type="caution">
    <text evidence="2">The sequence shown here is derived from an EMBL/GenBank/DDBJ whole genome shotgun (WGS) entry which is preliminary data.</text>
</comment>
<dbReference type="NCBIfam" id="TIGR02829">
    <property type="entry name" value="spore_III_AE"/>
    <property type="match status" value="1"/>
</dbReference>
<feature type="transmembrane region" description="Helical" evidence="1">
    <location>
        <begin position="214"/>
        <end position="234"/>
    </location>
</feature>
<reference evidence="2" key="2">
    <citation type="journal article" date="2021" name="PeerJ">
        <title>Extensive microbial diversity within the chicken gut microbiome revealed by metagenomics and culture.</title>
        <authorList>
            <person name="Gilroy R."/>
            <person name="Ravi A."/>
            <person name="Getino M."/>
            <person name="Pursley I."/>
            <person name="Horton D.L."/>
            <person name="Alikhan N.F."/>
            <person name="Baker D."/>
            <person name="Gharbi K."/>
            <person name="Hall N."/>
            <person name="Watson M."/>
            <person name="Adriaenssens E.M."/>
            <person name="Foster-Nyarko E."/>
            <person name="Jarju S."/>
            <person name="Secka A."/>
            <person name="Antonio M."/>
            <person name="Oren A."/>
            <person name="Chaudhuri R.R."/>
            <person name="La Ragione R."/>
            <person name="Hildebrand F."/>
            <person name="Pallen M.J."/>
        </authorList>
    </citation>
    <scope>NUCLEOTIDE SEQUENCE</scope>
    <source>
        <strain evidence="2">ChiHcec3-6078</strain>
    </source>
</reference>
<dbReference type="Pfam" id="PF09546">
    <property type="entry name" value="Spore_III_AE"/>
    <property type="match status" value="1"/>
</dbReference>
<sequence length="362" mass="38409">MDYEEIIDAQLEELDLSELESIMNEAADEGGVFPAITVDEIVKDLLQGRPMLDSEDILDNLLSLFLTEIRTAVILGCEILAVCVITGLLSNFSQTFGKKTVSSLGTVICGCVITALCMGSFHQTYSYCQDSMNTMTSVMEILLPVMIPLLIFMGGISSGGVLNPVIISAVTGFNFIMQHIVLPLVFLSAVFVLINSITEKDYVKKLSLLLRRGAVFITGLSVTVFSGITAIQGVVTKSADGILINTARFSLDNFIPMVGGFAADSLDMVISCVGLIKNAVGLMGIIIIISLLIIPVAKILAIALIYKLTAVAAEPVSSGNISDSLSEIGAAAVTMTVVLAMGALMFLIFITVIMGMGGGLWK</sequence>
<evidence type="ECO:0000256" key="1">
    <source>
        <dbReference type="SAM" id="Phobius"/>
    </source>
</evidence>
<feature type="transmembrane region" description="Helical" evidence="1">
    <location>
        <begin position="101"/>
        <end position="121"/>
    </location>
</feature>
<feature type="transmembrane region" description="Helical" evidence="1">
    <location>
        <begin position="283"/>
        <end position="308"/>
    </location>
</feature>
<feature type="transmembrane region" description="Helical" evidence="1">
    <location>
        <begin position="328"/>
        <end position="361"/>
    </location>
</feature>
<proteinExistence type="predicted"/>
<evidence type="ECO:0000313" key="2">
    <source>
        <dbReference type="EMBL" id="HIU25670.1"/>
    </source>
</evidence>
<dbReference type="InterPro" id="IPR014194">
    <property type="entry name" value="Spore_III_AE"/>
</dbReference>
<keyword evidence="1" id="KW-1133">Transmembrane helix</keyword>
<accession>A0A9D1L677</accession>
<keyword evidence="1" id="KW-0472">Membrane</keyword>
<evidence type="ECO:0000313" key="3">
    <source>
        <dbReference type="Proteomes" id="UP000824090"/>
    </source>
</evidence>